<organism evidence="8 9">
    <name type="scientific">Mycetocola tolaasinivorans</name>
    <dbReference type="NCBI Taxonomy" id="76635"/>
    <lineage>
        <taxon>Bacteria</taxon>
        <taxon>Bacillati</taxon>
        <taxon>Actinomycetota</taxon>
        <taxon>Actinomycetes</taxon>
        <taxon>Micrococcales</taxon>
        <taxon>Microbacteriaceae</taxon>
        <taxon>Mycetocola</taxon>
    </lineage>
</organism>
<evidence type="ECO:0000313" key="8">
    <source>
        <dbReference type="EMBL" id="RLP75573.1"/>
    </source>
</evidence>
<evidence type="ECO:0000256" key="1">
    <source>
        <dbReference type="ARBA" id="ARBA00004651"/>
    </source>
</evidence>
<feature type="transmembrane region" description="Helical" evidence="7">
    <location>
        <begin position="37"/>
        <end position="58"/>
    </location>
</feature>
<evidence type="ECO:0000256" key="4">
    <source>
        <dbReference type="ARBA" id="ARBA00022989"/>
    </source>
</evidence>
<dbReference type="PANTHER" id="PTHR32196:SF19">
    <property type="entry name" value="GALACTOFURANOSE TRANSPORTER PERMEASE PROTEIN YTFT"/>
    <property type="match status" value="1"/>
</dbReference>
<feature type="transmembrane region" description="Helical" evidence="7">
    <location>
        <begin position="114"/>
        <end position="134"/>
    </location>
</feature>
<reference evidence="8 9" key="1">
    <citation type="submission" date="2018-10" db="EMBL/GenBank/DDBJ databases">
        <authorList>
            <person name="Li J."/>
        </authorList>
    </citation>
    <scope>NUCLEOTIDE SEQUENCE [LARGE SCALE GENOMIC DNA]</scope>
    <source>
        <strain evidence="8 9">IF 016277</strain>
    </source>
</reference>
<dbReference type="Proteomes" id="UP000272503">
    <property type="component" value="Unassembled WGS sequence"/>
</dbReference>
<dbReference type="EMBL" id="RCUX01000006">
    <property type="protein sequence ID" value="RLP75573.1"/>
    <property type="molecule type" value="Genomic_DNA"/>
</dbReference>
<evidence type="ECO:0000256" key="3">
    <source>
        <dbReference type="ARBA" id="ARBA00022692"/>
    </source>
</evidence>
<gene>
    <name evidence="8" type="ORF">D9V32_08855</name>
</gene>
<comment type="caution">
    <text evidence="8">The sequence shown here is derived from an EMBL/GenBank/DDBJ whole genome shotgun (WGS) entry which is preliminary data.</text>
</comment>
<keyword evidence="9" id="KW-1185">Reference proteome</keyword>
<evidence type="ECO:0000256" key="5">
    <source>
        <dbReference type="ARBA" id="ARBA00023136"/>
    </source>
</evidence>
<protein>
    <submittedName>
        <fullName evidence="8">ABC transporter permease</fullName>
    </submittedName>
</protein>
<feature type="transmembrane region" description="Helical" evidence="7">
    <location>
        <begin position="88"/>
        <end position="108"/>
    </location>
</feature>
<feature type="transmembrane region" description="Helical" evidence="7">
    <location>
        <begin position="242"/>
        <end position="275"/>
    </location>
</feature>
<keyword evidence="2" id="KW-1003">Cell membrane</keyword>
<keyword evidence="4 7" id="KW-1133">Transmembrane helix</keyword>
<dbReference type="PANTHER" id="PTHR32196">
    <property type="entry name" value="ABC TRANSPORTER PERMEASE PROTEIN YPHD-RELATED-RELATED"/>
    <property type="match status" value="1"/>
</dbReference>
<evidence type="ECO:0000313" key="9">
    <source>
        <dbReference type="Proteomes" id="UP000272503"/>
    </source>
</evidence>
<accession>A0A3L7A5H2</accession>
<proteinExistence type="predicted"/>
<dbReference type="GO" id="GO:0022857">
    <property type="term" value="F:transmembrane transporter activity"/>
    <property type="evidence" value="ECO:0007669"/>
    <property type="project" value="InterPro"/>
</dbReference>
<dbReference type="InterPro" id="IPR001851">
    <property type="entry name" value="ABC_transp_permease"/>
</dbReference>
<feature type="transmembrane region" description="Helical" evidence="7">
    <location>
        <begin position="207"/>
        <end position="230"/>
    </location>
</feature>
<evidence type="ECO:0000256" key="6">
    <source>
        <dbReference type="SAM" id="MobiDB-lite"/>
    </source>
</evidence>
<name>A0A3L7A5H2_9MICO</name>
<feature type="transmembrane region" description="Helical" evidence="7">
    <location>
        <begin position="12"/>
        <end position="30"/>
    </location>
</feature>
<dbReference type="CDD" id="cd06579">
    <property type="entry name" value="TM_PBP1_transp_AraH_like"/>
    <property type="match status" value="1"/>
</dbReference>
<evidence type="ECO:0000256" key="7">
    <source>
        <dbReference type="SAM" id="Phobius"/>
    </source>
</evidence>
<keyword evidence="5 7" id="KW-0472">Membrane</keyword>
<dbReference type="Pfam" id="PF02653">
    <property type="entry name" value="BPD_transp_2"/>
    <property type="match status" value="1"/>
</dbReference>
<dbReference type="OrthoDB" id="9808136at2"/>
<feature type="transmembrane region" description="Helical" evidence="7">
    <location>
        <begin position="287"/>
        <end position="306"/>
    </location>
</feature>
<feature type="transmembrane region" description="Helical" evidence="7">
    <location>
        <begin position="155"/>
        <end position="177"/>
    </location>
</feature>
<feature type="region of interest" description="Disordered" evidence="6">
    <location>
        <begin position="317"/>
        <end position="356"/>
    </location>
</feature>
<dbReference type="RefSeq" id="WP_121648545.1">
    <property type="nucleotide sequence ID" value="NZ_RCUX01000006.1"/>
</dbReference>
<dbReference type="AlphaFoldDB" id="A0A3L7A5H2"/>
<keyword evidence="3 7" id="KW-0812">Transmembrane</keyword>
<dbReference type="GO" id="GO:0005886">
    <property type="term" value="C:plasma membrane"/>
    <property type="evidence" value="ECO:0007669"/>
    <property type="project" value="UniProtKB-SubCell"/>
</dbReference>
<sequence>MKKRKLPEETGIFVVLIAVVAVLSILSPSFRTLDNGLVLLVNGTVIAFLALGQTFVLLTGGIDLSTGANVAMTGVIAALLMQGGLPWFLAAVIAVGAGVVLGLVNGFLVHYVRIPAFIATFSTQGVALAIPLIITGANSVSVKDAGFSWIGQGKIAGLPVAVLLLLVAAVIAGVFLAKTRPGVHLYAMGGNKSAARLAGVNVARTTIMAYAISGFCGGMGGLIATSRLMVGFPATGTGNELFYSIAAAVVGGISLFGGIGTILGAMIGAVLIAVVSNGMNVLNVQSYWQSLVIGLIILAGVAFDTYRRARAGKPVFTLRRGGGSGPDSPAGAPVELPASVRSADTPVAGSPTRGTA</sequence>
<evidence type="ECO:0000256" key="2">
    <source>
        <dbReference type="ARBA" id="ARBA00022475"/>
    </source>
</evidence>
<comment type="subcellular location">
    <subcellularLocation>
        <location evidence="1">Cell membrane</location>
        <topology evidence="1">Multi-pass membrane protein</topology>
    </subcellularLocation>
</comment>